<name>A0ABY7CA66_9HYPH</name>
<organism evidence="2 3">
    <name type="scientific">Jiella pelagia</name>
    <dbReference type="NCBI Taxonomy" id="2986949"/>
    <lineage>
        <taxon>Bacteria</taxon>
        <taxon>Pseudomonadati</taxon>
        <taxon>Pseudomonadota</taxon>
        <taxon>Alphaproteobacteria</taxon>
        <taxon>Hyphomicrobiales</taxon>
        <taxon>Aurantimonadaceae</taxon>
        <taxon>Jiella</taxon>
    </lineage>
</organism>
<feature type="region of interest" description="Disordered" evidence="1">
    <location>
        <begin position="1"/>
        <end position="46"/>
    </location>
</feature>
<protein>
    <submittedName>
        <fullName evidence="2">Uncharacterized protein</fullName>
    </submittedName>
</protein>
<evidence type="ECO:0000313" key="3">
    <source>
        <dbReference type="Proteomes" id="UP001164020"/>
    </source>
</evidence>
<reference evidence="2" key="1">
    <citation type="submission" date="2022-12" db="EMBL/GenBank/DDBJ databases">
        <title>Jiella pelagia sp. nov., isolated from phosphonate enriched culture of Northwest Pacific surface seawater.</title>
        <authorList>
            <person name="Shin D.Y."/>
            <person name="Hwang C.Y."/>
        </authorList>
    </citation>
    <scope>NUCLEOTIDE SEQUENCE</scope>
    <source>
        <strain evidence="2">HL-NP1</strain>
    </source>
</reference>
<evidence type="ECO:0000313" key="2">
    <source>
        <dbReference type="EMBL" id="WAP70685.1"/>
    </source>
</evidence>
<keyword evidence="3" id="KW-1185">Reference proteome</keyword>
<evidence type="ECO:0000256" key="1">
    <source>
        <dbReference type="SAM" id="MobiDB-lite"/>
    </source>
</evidence>
<proteinExistence type="predicted"/>
<dbReference type="Proteomes" id="UP001164020">
    <property type="component" value="Chromosome"/>
</dbReference>
<feature type="compositionally biased region" description="Low complexity" evidence="1">
    <location>
        <begin position="17"/>
        <end position="29"/>
    </location>
</feature>
<gene>
    <name evidence="2" type="ORF">OH818_12100</name>
</gene>
<accession>A0ABY7CA66</accession>
<dbReference type="RefSeq" id="WP_268883194.1">
    <property type="nucleotide sequence ID" value="NZ_CP114029.1"/>
</dbReference>
<dbReference type="EMBL" id="CP114029">
    <property type="protein sequence ID" value="WAP70685.1"/>
    <property type="molecule type" value="Genomic_DNA"/>
</dbReference>
<sequence length="70" mass="7592">MTITKNRKARESAVSTPSRSSSIPSKKSISPPPRKPGNGIEKSNSVWVSPAVQSPWIGPLTMRFGRSSVR</sequence>